<organism evidence="1 2">
    <name type="scientific">Aduncisulcus paluster</name>
    <dbReference type="NCBI Taxonomy" id="2918883"/>
    <lineage>
        <taxon>Eukaryota</taxon>
        <taxon>Metamonada</taxon>
        <taxon>Carpediemonas-like organisms</taxon>
        <taxon>Aduncisulcus</taxon>
    </lineage>
</organism>
<keyword evidence="2" id="KW-1185">Reference proteome</keyword>
<evidence type="ECO:0000313" key="1">
    <source>
        <dbReference type="EMBL" id="GKT32284.1"/>
    </source>
</evidence>
<name>A0ABQ5KID1_9EUKA</name>
<accession>A0ABQ5KID1</accession>
<gene>
    <name evidence="1" type="ORF">ADUPG1_006471</name>
</gene>
<comment type="caution">
    <text evidence="1">The sequence shown here is derived from an EMBL/GenBank/DDBJ whole genome shotgun (WGS) entry which is preliminary data.</text>
</comment>
<evidence type="ECO:0000313" key="2">
    <source>
        <dbReference type="Proteomes" id="UP001057375"/>
    </source>
</evidence>
<sequence length="127" mass="14475">MPLRQDQCITAHASSQYQGYPLRLAWSSPDILGSSNSSINSHRPPFTFTIWFMGSRREGIGRWLETIALHAEFLLICVSDHIVFWNVCMGDLSLQERGGYTMYFYILTMEFRSELEGLGCGGVMIEK</sequence>
<dbReference type="Proteomes" id="UP001057375">
    <property type="component" value="Unassembled WGS sequence"/>
</dbReference>
<reference evidence="1" key="1">
    <citation type="submission" date="2022-03" db="EMBL/GenBank/DDBJ databases">
        <title>Draft genome sequence of Aduncisulcus paluster, a free-living microaerophilic Fornicata.</title>
        <authorList>
            <person name="Yuyama I."/>
            <person name="Kume K."/>
            <person name="Tamura T."/>
            <person name="Inagaki Y."/>
            <person name="Hashimoto T."/>
        </authorList>
    </citation>
    <scope>NUCLEOTIDE SEQUENCE</scope>
    <source>
        <strain evidence="1">NY0171</strain>
    </source>
</reference>
<dbReference type="EMBL" id="BQXS01009964">
    <property type="protein sequence ID" value="GKT32284.1"/>
    <property type="molecule type" value="Genomic_DNA"/>
</dbReference>
<protein>
    <submittedName>
        <fullName evidence="1">Uncharacterized protein</fullName>
    </submittedName>
</protein>
<proteinExistence type="predicted"/>